<reference evidence="2" key="2">
    <citation type="submission" date="2018-05" db="EMBL/GenBank/DDBJ databases">
        <title>OmerRS3 (Oryza meridionalis Reference Sequence Version 3).</title>
        <authorList>
            <person name="Zhang J."/>
            <person name="Kudrna D."/>
            <person name="Lee S."/>
            <person name="Talag J."/>
            <person name="Welchert J."/>
            <person name="Wing R.A."/>
        </authorList>
    </citation>
    <scope>NUCLEOTIDE SEQUENCE [LARGE SCALE GENOMIC DNA]</scope>
    <source>
        <strain evidence="2">cv. OR44</strain>
    </source>
</reference>
<dbReference type="HOGENOM" id="CLU_193430_0_0_1"/>
<protein>
    <recommendedName>
        <fullName evidence="1">Chalcone/stilbene synthase N-terminal domain-containing protein</fullName>
    </recommendedName>
</protein>
<dbReference type="SUPFAM" id="SSF53901">
    <property type="entry name" value="Thiolase-like"/>
    <property type="match status" value="1"/>
</dbReference>
<dbReference type="PANTHER" id="PTHR11877">
    <property type="entry name" value="HYDROXYMETHYLGLUTARYL-COA SYNTHASE"/>
    <property type="match status" value="1"/>
</dbReference>
<keyword evidence="3" id="KW-1185">Reference proteome</keyword>
<organism evidence="2">
    <name type="scientific">Oryza meridionalis</name>
    <dbReference type="NCBI Taxonomy" id="40149"/>
    <lineage>
        <taxon>Eukaryota</taxon>
        <taxon>Viridiplantae</taxon>
        <taxon>Streptophyta</taxon>
        <taxon>Embryophyta</taxon>
        <taxon>Tracheophyta</taxon>
        <taxon>Spermatophyta</taxon>
        <taxon>Magnoliopsida</taxon>
        <taxon>Liliopsida</taxon>
        <taxon>Poales</taxon>
        <taxon>Poaceae</taxon>
        <taxon>BOP clade</taxon>
        <taxon>Oryzoideae</taxon>
        <taxon>Oryzeae</taxon>
        <taxon>Oryzinae</taxon>
        <taxon>Oryza</taxon>
    </lineage>
</organism>
<dbReference type="Proteomes" id="UP000008021">
    <property type="component" value="Chromosome 10"/>
</dbReference>
<dbReference type="InterPro" id="IPR011141">
    <property type="entry name" value="Polyketide_synthase_type-III"/>
</dbReference>
<dbReference type="EnsemblPlants" id="OMERI10G03030.1">
    <property type="protein sequence ID" value="OMERI10G03030.1"/>
    <property type="gene ID" value="OMERI10G03030"/>
</dbReference>
<dbReference type="Gramene" id="OMERI10G03030.1">
    <property type="protein sequence ID" value="OMERI10G03030.1"/>
    <property type="gene ID" value="OMERI10G03030"/>
</dbReference>
<proteinExistence type="predicted"/>
<dbReference type="GO" id="GO:0030639">
    <property type="term" value="P:polyketide biosynthetic process"/>
    <property type="evidence" value="ECO:0007669"/>
    <property type="project" value="TreeGrafter"/>
</dbReference>
<accession>A0A0E0EW57</accession>
<dbReference type="STRING" id="40149.A0A0E0EW57"/>
<name>A0A0E0EW57_9ORYZ</name>
<dbReference type="InterPro" id="IPR016039">
    <property type="entry name" value="Thiolase-like"/>
</dbReference>
<reference evidence="2" key="1">
    <citation type="submission" date="2015-04" db="UniProtKB">
        <authorList>
            <consortium name="EnsemblPlants"/>
        </authorList>
    </citation>
    <scope>IDENTIFICATION</scope>
</reference>
<evidence type="ECO:0000313" key="2">
    <source>
        <dbReference type="EnsemblPlants" id="OMERI10G03030.1"/>
    </source>
</evidence>
<feature type="domain" description="Chalcone/stilbene synthase N-terminal" evidence="1">
    <location>
        <begin position="16"/>
        <end position="63"/>
    </location>
</feature>
<dbReference type="PANTHER" id="PTHR11877:SF23">
    <property type="entry name" value="OS10G0177300 PROTEIN"/>
    <property type="match status" value="1"/>
</dbReference>
<evidence type="ECO:0000259" key="1">
    <source>
        <dbReference type="Pfam" id="PF00195"/>
    </source>
</evidence>
<dbReference type="GO" id="GO:0016747">
    <property type="term" value="F:acyltransferase activity, transferring groups other than amino-acyl groups"/>
    <property type="evidence" value="ECO:0007669"/>
    <property type="project" value="InterPro"/>
</dbReference>
<sequence>MPGAATTAVVGSRWGTQQADGPATIIAIGTANPVNIVSQNEFADYYFGLTKSEHLTELKDKMRA</sequence>
<evidence type="ECO:0000313" key="3">
    <source>
        <dbReference type="Proteomes" id="UP000008021"/>
    </source>
</evidence>
<dbReference type="Gene3D" id="3.40.47.10">
    <property type="match status" value="1"/>
</dbReference>
<dbReference type="AlphaFoldDB" id="A0A0E0EW57"/>
<dbReference type="Pfam" id="PF00195">
    <property type="entry name" value="Chal_sti_synt_N"/>
    <property type="match status" value="1"/>
</dbReference>
<dbReference type="InterPro" id="IPR001099">
    <property type="entry name" value="Chalcone/stilbene_synt_N"/>
</dbReference>